<feature type="region of interest" description="Disordered" evidence="1">
    <location>
        <begin position="1"/>
        <end position="47"/>
    </location>
</feature>
<dbReference type="Gene3D" id="3.80.10.10">
    <property type="entry name" value="Ribonuclease Inhibitor"/>
    <property type="match status" value="1"/>
</dbReference>
<proteinExistence type="predicted"/>
<comment type="caution">
    <text evidence="2">The sequence shown here is derived from an EMBL/GenBank/DDBJ whole genome shotgun (WGS) entry which is preliminary data.</text>
</comment>
<keyword evidence="3" id="KW-1185">Reference proteome</keyword>
<feature type="compositionally biased region" description="Polar residues" evidence="1">
    <location>
        <begin position="1"/>
        <end position="13"/>
    </location>
</feature>
<evidence type="ECO:0000313" key="2">
    <source>
        <dbReference type="EMBL" id="KAG0259379.1"/>
    </source>
</evidence>
<evidence type="ECO:0000256" key="1">
    <source>
        <dbReference type="SAM" id="MobiDB-lite"/>
    </source>
</evidence>
<dbReference type="SUPFAM" id="SSF52047">
    <property type="entry name" value="RNI-like"/>
    <property type="match status" value="1"/>
</dbReference>
<name>A0AAD4D2R1_9FUNG</name>
<dbReference type="EMBL" id="JAAAIL010002198">
    <property type="protein sequence ID" value="KAG0259379.1"/>
    <property type="molecule type" value="Genomic_DNA"/>
</dbReference>
<reference evidence="2" key="1">
    <citation type="journal article" date="2020" name="Fungal Divers.">
        <title>Resolving the Mortierellaceae phylogeny through synthesis of multi-gene phylogenetics and phylogenomics.</title>
        <authorList>
            <person name="Vandepol N."/>
            <person name="Liber J."/>
            <person name="Desiro A."/>
            <person name="Na H."/>
            <person name="Kennedy M."/>
            <person name="Barry K."/>
            <person name="Grigoriev I.V."/>
            <person name="Miller A.N."/>
            <person name="O'Donnell K."/>
            <person name="Stajich J.E."/>
            <person name="Bonito G."/>
        </authorList>
    </citation>
    <scope>NUCLEOTIDE SEQUENCE</scope>
    <source>
        <strain evidence="2">NRRL 28262</strain>
    </source>
</reference>
<dbReference type="InterPro" id="IPR032675">
    <property type="entry name" value="LRR_dom_sf"/>
</dbReference>
<gene>
    <name evidence="2" type="ORF">BGZ95_004677</name>
</gene>
<accession>A0AAD4D2R1</accession>
<organism evidence="2 3">
    <name type="scientific">Linnemannia exigua</name>
    <dbReference type="NCBI Taxonomy" id="604196"/>
    <lineage>
        <taxon>Eukaryota</taxon>
        <taxon>Fungi</taxon>
        <taxon>Fungi incertae sedis</taxon>
        <taxon>Mucoromycota</taxon>
        <taxon>Mortierellomycotina</taxon>
        <taxon>Mortierellomycetes</taxon>
        <taxon>Mortierellales</taxon>
        <taxon>Mortierellaceae</taxon>
        <taxon>Linnemannia</taxon>
    </lineage>
</organism>
<dbReference type="Proteomes" id="UP001194580">
    <property type="component" value="Unassembled WGS sequence"/>
</dbReference>
<protein>
    <submittedName>
        <fullName evidence="2">Uncharacterized protein</fullName>
    </submittedName>
</protein>
<evidence type="ECO:0000313" key="3">
    <source>
        <dbReference type="Proteomes" id="UP001194580"/>
    </source>
</evidence>
<dbReference type="AlphaFoldDB" id="A0AAD4D2R1"/>
<sequence length="306" mass="34629">MATEVDNTPATTSGGAGAKRKSNDENIDASRPVKKSRRRNRAKDFNTVRPDAKDIGELPITHLVLHDNRLLLPFQQAILEACPHLDQLEICYSQKADGGKVAALVRENCRKLRRLTLRSTRQPWTLAMIDNMPMSVVELILFSGQLDLLMTSAIKERAGTLKRLDLDFGQGVKGKRRLACILSILGECSELREFSYHNHARDRVFKEMMFKKPWNLPHLRKLFVHGVGPRSKFGGIPQVPVPDGWRECYGSRKGDCCDARSYEDVRKQGPDMKSPLFDVALLDHVKNLPSLSEVVITEAIYRRKLD</sequence>
<feature type="compositionally biased region" description="Basic residues" evidence="1">
    <location>
        <begin position="32"/>
        <end position="41"/>
    </location>
</feature>